<dbReference type="EMBL" id="BAAAEM010000002">
    <property type="protein sequence ID" value="GAA0473197.1"/>
    <property type="molecule type" value="Genomic_DNA"/>
</dbReference>
<protein>
    <recommendedName>
        <fullName evidence="3">17 kDa surface antigen</fullName>
    </recommendedName>
</protein>
<evidence type="ECO:0000256" key="3">
    <source>
        <dbReference type="ARBA" id="ARBA00015281"/>
    </source>
</evidence>
<evidence type="ECO:0000256" key="1">
    <source>
        <dbReference type="ARBA" id="ARBA00004459"/>
    </source>
</evidence>
<name>A0ABN1ACM9_9SPHN</name>
<keyword evidence="4" id="KW-0472">Membrane</keyword>
<comment type="similarity">
    <text evidence="2">Belongs to the rickettsiale 17 kDa surface antigen family.</text>
</comment>
<dbReference type="Proteomes" id="UP001500713">
    <property type="component" value="Unassembled WGS sequence"/>
</dbReference>
<evidence type="ECO:0000256" key="4">
    <source>
        <dbReference type="ARBA" id="ARBA00023136"/>
    </source>
</evidence>
<dbReference type="PANTHER" id="PTHR35603">
    <property type="match status" value="1"/>
</dbReference>
<comment type="caution">
    <text evidence="8">The sequence shown here is derived from an EMBL/GenBank/DDBJ whole genome shotgun (WGS) entry which is preliminary data.</text>
</comment>
<keyword evidence="9" id="KW-1185">Reference proteome</keyword>
<gene>
    <name evidence="8" type="ORF">GCM10009096_13110</name>
</gene>
<feature type="signal peptide" evidence="6">
    <location>
        <begin position="1"/>
        <end position="22"/>
    </location>
</feature>
<dbReference type="Pfam" id="PF05433">
    <property type="entry name" value="Rick_17kDa_Anti"/>
    <property type="match status" value="1"/>
</dbReference>
<accession>A0ABN1ACM9</accession>
<evidence type="ECO:0000259" key="7">
    <source>
        <dbReference type="Pfam" id="PF05433"/>
    </source>
</evidence>
<evidence type="ECO:0000256" key="2">
    <source>
        <dbReference type="ARBA" id="ARBA00008681"/>
    </source>
</evidence>
<keyword evidence="5" id="KW-0449">Lipoprotein</keyword>
<reference evidence="8 9" key="1">
    <citation type="journal article" date="2019" name="Int. J. Syst. Evol. Microbiol.">
        <title>The Global Catalogue of Microorganisms (GCM) 10K type strain sequencing project: providing services to taxonomists for standard genome sequencing and annotation.</title>
        <authorList>
            <consortium name="The Broad Institute Genomics Platform"/>
            <consortium name="The Broad Institute Genome Sequencing Center for Infectious Disease"/>
            <person name="Wu L."/>
            <person name="Ma J."/>
        </authorList>
    </citation>
    <scope>NUCLEOTIDE SEQUENCE [LARGE SCALE GENOMIC DNA]</scope>
    <source>
        <strain evidence="8 9">JCM 14162</strain>
    </source>
</reference>
<feature type="domain" description="Glycine zipper 2TM" evidence="7">
    <location>
        <begin position="84"/>
        <end position="123"/>
    </location>
</feature>
<evidence type="ECO:0000313" key="9">
    <source>
        <dbReference type="Proteomes" id="UP001500713"/>
    </source>
</evidence>
<dbReference type="PANTHER" id="PTHR35603:SF2">
    <property type="entry name" value="OUTER MEMBRANE LIPOPROTEIN"/>
    <property type="match status" value="1"/>
</dbReference>
<sequence>MKKTMISLTAAALFLPATPALADAGGYSDFGGPVAGFYRVSDDDWDDDDDDDRYYKPRRMKRGDRYWRGRDGRYYCKRKDGTTGLIIGGAVGALIGREIDGGRDRTVGTLLGAAGGALLGREIDRGKLRCR</sequence>
<feature type="chain" id="PRO_5045509139" description="17 kDa surface antigen" evidence="6">
    <location>
        <begin position="23"/>
        <end position="131"/>
    </location>
</feature>
<evidence type="ECO:0000256" key="6">
    <source>
        <dbReference type="SAM" id="SignalP"/>
    </source>
</evidence>
<dbReference type="InterPro" id="IPR008816">
    <property type="entry name" value="Gly_zipper_2TM_dom"/>
</dbReference>
<comment type="subcellular location">
    <subcellularLocation>
        <location evidence="1">Cell outer membrane</location>
        <topology evidence="1">Lipid-anchor</topology>
    </subcellularLocation>
</comment>
<keyword evidence="6" id="KW-0732">Signal</keyword>
<proteinExistence type="inferred from homology"/>
<dbReference type="RefSeq" id="WP_229956156.1">
    <property type="nucleotide sequence ID" value="NZ_BAAAEM010000002.1"/>
</dbReference>
<evidence type="ECO:0000256" key="5">
    <source>
        <dbReference type="ARBA" id="ARBA00023288"/>
    </source>
</evidence>
<organism evidence="8 9">
    <name type="scientific">Parasphingorhabdus litoris</name>
    <dbReference type="NCBI Taxonomy" id="394733"/>
    <lineage>
        <taxon>Bacteria</taxon>
        <taxon>Pseudomonadati</taxon>
        <taxon>Pseudomonadota</taxon>
        <taxon>Alphaproteobacteria</taxon>
        <taxon>Sphingomonadales</taxon>
        <taxon>Sphingomonadaceae</taxon>
        <taxon>Parasphingorhabdus</taxon>
    </lineage>
</organism>
<evidence type="ECO:0000313" key="8">
    <source>
        <dbReference type="EMBL" id="GAA0473197.1"/>
    </source>
</evidence>
<dbReference type="InterPro" id="IPR051407">
    <property type="entry name" value="Bact_OM_lipoprot/Surf_antigen"/>
</dbReference>